<dbReference type="SUPFAM" id="SSF53335">
    <property type="entry name" value="S-adenosyl-L-methionine-dependent methyltransferases"/>
    <property type="match status" value="1"/>
</dbReference>
<accession>A0AAE0E829</accession>
<keyword evidence="2" id="KW-0808">Transferase</keyword>
<gene>
    <name evidence="5" type="ORF">Dsin_012496</name>
</gene>
<dbReference type="EMBL" id="JANJYJ010000004">
    <property type="protein sequence ID" value="KAK3218526.1"/>
    <property type="molecule type" value="Genomic_DNA"/>
</dbReference>
<protein>
    <submittedName>
        <fullName evidence="5">Uncharacterized protein</fullName>
    </submittedName>
</protein>
<evidence type="ECO:0000256" key="3">
    <source>
        <dbReference type="ARBA" id="ARBA00022723"/>
    </source>
</evidence>
<dbReference type="GO" id="GO:0032259">
    <property type="term" value="P:methylation"/>
    <property type="evidence" value="ECO:0007669"/>
    <property type="project" value="UniProtKB-KW"/>
</dbReference>
<keyword evidence="4" id="KW-0460">Magnesium</keyword>
<evidence type="ECO:0000313" key="5">
    <source>
        <dbReference type="EMBL" id="KAK3218526.1"/>
    </source>
</evidence>
<sequence>MLVRPCLCQYQQDLTAFLKSRSQKIVANGRAVLIIPGRQSAEDMTMYVWEILAEAIASMVSQQLIDEDKLDSFGVPYYVPSLEEIKQVVDMEGSFESEMMETIAIGGGENNNKENIRAKDLTNTVRCFTESMISHHFGINITDKLYYKVTHLLIQNLATQAVPMKMISIVVVLQ</sequence>
<dbReference type="GO" id="GO:0046872">
    <property type="term" value="F:metal ion binding"/>
    <property type="evidence" value="ECO:0007669"/>
    <property type="project" value="UniProtKB-KW"/>
</dbReference>
<comment type="caution">
    <text evidence="5">The sequence shown here is derived from an EMBL/GenBank/DDBJ whole genome shotgun (WGS) entry which is preliminary data.</text>
</comment>
<dbReference type="Proteomes" id="UP001281410">
    <property type="component" value="Unassembled WGS sequence"/>
</dbReference>
<proteinExistence type="predicted"/>
<reference evidence="5" key="1">
    <citation type="journal article" date="2023" name="Plant J.">
        <title>Genome sequences and population genomics provide insights into the demographic history, inbreeding, and mutation load of two 'living fossil' tree species of Dipteronia.</title>
        <authorList>
            <person name="Feng Y."/>
            <person name="Comes H.P."/>
            <person name="Chen J."/>
            <person name="Zhu S."/>
            <person name="Lu R."/>
            <person name="Zhang X."/>
            <person name="Li P."/>
            <person name="Qiu J."/>
            <person name="Olsen K.M."/>
            <person name="Qiu Y."/>
        </authorList>
    </citation>
    <scope>NUCLEOTIDE SEQUENCE</scope>
    <source>
        <strain evidence="5">NBL</strain>
    </source>
</reference>
<dbReference type="PANTHER" id="PTHR31009">
    <property type="entry name" value="S-ADENOSYL-L-METHIONINE:CARBOXYL METHYLTRANSFERASE FAMILY PROTEIN"/>
    <property type="match status" value="1"/>
</dbReference>
<dbReference type="InterPro" id="IPR029063">
    <property type="entry name" value="SAM-dependent_MTases_sf"/>
</dbReference>
<evidence type="ECO:0000256" key="1">
    <source>
        <dbReference type="ARBA" id="ARBA00022603"/>
    </source>
</evidence>
<evidence type="ECO:0000313" key="6">
    <source>
        <dbReference type="Proteomes" id="UP001281410"/>
    </source>
</evidence>
<keyword evidence="1" id="KW-0489">Methyltransferase</keyword>
<name>A0AAE0E829_9ROSI</name>
<dbReference type="InterPro" id="IPR005299">
    <property type="entry name" value="MeTrfase_7"/>
</dbReference>
<dbReference type="Gene3D" id="3.40.50.150">
    <property type="entry name" value="Vaccinia Virus protein VP39"/>
    <property type="match status" value="1"/>
</dbReference>
<dbReference type="GO" id="GO:0008168">
    <property type="term" value="F:methyltransferase activity"/>
    <property type="evidence" value="ECO:0007669"/>
    <property type="project" value="UniProtKB-KW"/>
</dbReference>
<evidence type="ECO:0000256" key="2">
    <source>
        <dbReference type="ARBA" id="ARBA00022679"/>
    </source>
</evidence>
<dbReference type="Gene3D" id="1.10.1200.270">
    <property type="entry name" value="Methyltransferase, alpha-helical capping domain"/>
    <property type="match status" value="1"/>
</dbReference>
<keyword evidence="6" id="KW-1185">Reference proteome</keyword>
<dbReference type="AlphaFoldDB" id="A0AAE0E829"/>
<keyword evidence="3" id="KW-0479">Metal-binding</keyword>
<dbReference type="Pfam" id="PF03492">
    <property type="entry name" value="Methyltransf_7"/>
    <property type="match status" value="1"/>
</dbReference>
<evidence type="ECO:0000256" key="4">
    <source>
        <dbReference type="ARBA" id="ARBA00022842"/>
    </source>
</evidence>
<dbReference type="InterPro" id="IPR042086">
    <property type="entry name" value="MeTrfase_capping"/>
</dbReference>
<organism evidence="5 6">
    <name type="scientific">Dipteronia sinensis</name>
    <dbReference type="NCBI Taxonomy" id="43782"/>
    <lineage>
        <taxon>Eukaryota</taxon>
        <taxon>Viridiplantae</taxon>
        <taxon>Streptophyta</taxon>
        <taxon>Embryophyta</taxon>
        <taxon>Tracheophyta</taxon>
        <taxon>Spermatophyta</taxon>
        <taxon>Magnoliopsida</taxon>
        <taxon>eudicotyledons</taxon>
        <taxon>Gunneridae</taxon>
        <taxon>Pentapetalae</taxon>
        <taxon>rosids</taxon>
        <taxon>malvids</taxon>
        <taxon>Sapindales</taxon>
        <taxon>Sapindaceae</taxon>
        <taxon>Hippocastanoideae</taxon>
        <taxon>Acereae</taxon>
        <taxon>Dipteronia</taxon>
    </lineage>
</organism>